<protein>
    <submittedName>
        <fullName evidence="2">Uncharacterized protein</fullName>
    </submittedName>
</protein>
<name>A0A0F9JKZ4_9ZZZZ</name>
<evidence type="ECO:0000313" key="2">
    <source>
        <dbReference type="EMBL" id="KKM06386.1"/>
    </source>
</evidence>
<feature type="region of interest" description="Disordered" evidence="1">
    <location>
        <begin position="109"/>
        <end position="134"/>
    </location>
</feature>
<dbReference type="AlphaFoldDB" id="A0A0F9JKZ4"/>
<organism evidence="2">
    <name type="scientific">marine sediment metagenome</name>
    <dbReference type="NCBI Taxonomy" id="412755"/>
    <lineage>
        <taxon>unclassified sequences</taxon>
        <taxon>metagenomes</taxon>
        <taxon>ecological metagenomes</taxon>
    </lineage>
</organism>
<comment type="caution">
    <text evidence="2">The sequence shown here is derived from an EMBL/GenBank/DDBJ whole genome shotgun (WGS) entry which is preliminary data.</text>
</comment>
<reference evidence="2" key="1">
    <citation type="journal article" date="2015" name="Nature">
        <title>Complex archaea that bridge the gap between prokaryotes and eukaryotes.</title>
        <authorList>
            <person name="Spang A."/>
            <person name="Saw J.H."/>
            <person name="Jorgensen S.L."/>
            <person name="Zaremba-Niedzwiedzka K."/>
            <person name="Martijn J."/>
            <person name="Lind A.E."/>
            <person name="van Eijk R."/>
            <person name="Schleper C."/>
            <person name="Guy L."/>
            <person name="Ettema T.J."/>
        </authorList>
    </citation>
    <scope>NUCLEOTIDE SEQUENCE</scope>
</reference>
<feature type="compositionally biased region" description="Basic and acidic residues" evidence="1">
    <location>
        <begin position="109"/>
        <end position="123"/>
    </location>
</feature>
<sequence>MAKQYHYTNAGIVSRNGKDKIKAPNASEETRHLFQAILANLNLKIMDDSIQGARMANALDEAEGKDEVVLEEGVYDWLKKKIAEIDQEGGLVLVRMFRTNGSIVNDFIREGFEKPHQPKEKKASKGAPDAPAAE</sequence>
<proteinExistence type="predicted"/>
<evidence type="ECO:0000256" key="1">
    <source>
        <dbReference type="SAM" id="MobiDB-lite"/>
    </source>
</evidence>
<dbReference type="EMBL" id="LAZR01016005">
    <property type="protein sequence ID" value="KKM06386.1"/>
    <property type="molecule type" value="Genomic_DNA"/>
</dbReference>
<gene>
    <name evidence="2" type="ORF">LCGC14_1744470</name>
</gene>
<accession>A0A0F9JKZ4</accession>